<dbReference type="EMBL" id="CP066167">
    <property type="protein sequence ID" value="QQD19354.1"/>
    <property type="molecule type" value="Genomic_DNA"/>
</dbReference>
<dbReference type="InterPro" id="IPR020904">
    <property type="entry name" value="Sc_DH/Rdtase_CS"/>
</dbReference>
<name>A0A7T4R323_9GAMM</name>
<dbReference type="Gene3D" id="3.40.50.720">
    <property type="entry name" value="NAD(P)-binding Rossmann-like Domain"/>
    <property type="match status" value="1"/>
</dbReference>
<dbReference type="GO" id="GO:0016020">
    <property type="term" value="C:membrane"/>
    <property type="evidence" value="ECO:0007669"/>
    <property type="project" value="TreeGrafter"/>
</dbReference>
<protein>
    <submittedName>
        <fullName evidence="5">SDR family oxidoreductase</fullName>
    </submittedName>
</protein>
<dbReference type="GO" id="GO:0016491">
    <property type="term" value="F:oxidoreductase activity"/>
    <property type="evidence" value="ECO:0007669"/>
    <property type="project" value="UniProtKB-KW"/>
</dbReference>
<dbReference type="PROSITE" id="PS00061">
    <property type="entry name" value="ADH_SHORT"/>
    <property type="match status" value="1"/>
</dbReference>
<gene>
    <name evidence="5" type="ORF">I6N98_05730</name>
</gene>
<proteinExistence type="inferred from homology"/>
<dbReference type="SUPFAM" id="SSF51735">
    <property type="entry name" value="NAD(P)-binding Rossmann-fold domains"/>
    <property type="match status" value="1"/>
</dbReference>
<dbReference type="InterPro" id="IPR057326">
    <property type="entry name" value="KR_dom"/>
</dbReference>
<dbReference type="Pfam" id="PF00106">
    <property type="entry name" value="adh_short"/>
    <property type="match status" value="1"/>
</dbReference>
<dbReference type="Proteomes" id="UP000596063">
    <property type="component" value="Chromosome"/>
</dbReference>
<keyword evidence="6" id="KW-1185">Reference proteome</keyword>
<evidence type="ECO:0000259" key="4">
    <source>
        <dbReference type="SMART" id="SM00822"/>
    </source>
</evidence>
<dbReference type="PANTHER" id="PTHR44196:SF1">
    <property type="entry name" value="DEHYDROGENASE_REDUCTASE SDR FAMILY MEMBER 7B"/>
    <property type="match status" value="1"/>
</dbReference>
<comment type="similarity">
    <text evidence="1 3">Belongs to the short-chain dehydrogenases/reductases (SDR) family.</text>
</comment>
<evidence type="ECO:0000256" key="1">
    <source>
        <dbReference type="ARBA" id="ARBA00006484"/>
    </source>
</evidence>
<dbReference type="InterPro" id="IPR002347">
    <property type="entry name" value="SDR_fam"/>
</dbReference>
<dbReference type="PRINTS" id="PR00080">
    <property type="entry name" value="SDRFAMILY"/>
</dbReference>
<dbReference type="PRINTS" id="PR00081">
    <property type="entry name" value="GDHRDH"/>
</dbReference>
<organism evidence="5 6">
    <name type="scientific">Spongiibacter nanhainus</name>
    <dbReference type="NCBI Taxonomy" id="2794344"/>
    <lineage>
        <taxon>Bacteria</taxon>
        <taxon>Pseudomonadati</taxon>
        <taxon>Pseudomonadota</taxon>
        <taxon>Gammaproteobacteria</taxon>
        <taxon>Cellvibrionales</taxon>
        <taxon>Spongiibacteraceae</taxon>
        <taxon>Spongiibacter</taxon>
    </lineage>
</organism>
<reference evidence="5 6" key="1">
    <citation type="submission" date="2020-12" db="EMBL/GenBank/DDBJ databases">
        <authorList>
            <person name="Shan Y."/>
        </authorList>
    </citation>
    <scope>NUCLEOTIDE SEQUENCE [LARGE SCALE GENOMIC DNA]</scope>
    <source>
        <strain evidence="6">csc3.9</strain>
    </source>
</reference>
<evidence type="ECO:0000313" key="6">
    <source>
        <dbReference type="Proteomes" id="UP000596063"/>
    </source>
</evidence>
<dbReference type="AlphaFoldDB" id="A0A7T4R323"/>
<evidence type="ECO:0000256" key="2">
    <source>
        <dbReference type="ARBA" id="ARBA00023002"/>
    </source>
</evidence>
<dbReference type="CDD" id="cd05233">
    <property type="entry name" value="SDR_c"/>
    <property type="match status" value="1"/>
</dbReference>
<dbReference type="RefSeq" id="WP_198570839.1">
    <property type="nucleotide sequence ID" value="NZ_CP066167.1"/>
</dbReference>
<dbReference type="PANTHER" id="PTHR44196">
    <property type="entry name" value="DEHYDROGENASE/REDUCTASE SDR FAMILY MEMBER 7B"/>
    <property type="match status" value="1"/>
</dbReference>
<evidence type="ECO:0000313" key="5">
    <source>
        <dbReference type="EMBL" id="QQD19354.1"/>
    </source>
</evidence>
<accession>A0A7T4R323</accession>
<sequence length="241" mass="25873">MSRLPHSPLVLITGASQGIGAEIARQFAALETPLRLALLARNETGLAEVKAQCGGAEEVELYPCDASDDTAVASAMAALEKRQGPVSVLINNAGQWHCESVAEMAPSTFSRIVASNLHSTFLLCHHVVPMMQELGQGDIFNMVSTAGFEGYPGISAYCAAKHGVMGFSRALREELRGEDIRVCCVSPGATRSPSWDGVESVADQLMPTEDVARAFVQMYLMDRRVVTEEIVLRPIVGHVTS</sequence>
<keyword evidence="2" id="KW-0560">Oxidoreductase</keyword>
<dbReference type="KEGG" id="snan:I6N98_05730"/>
<dbReference type="SMART" id="SM00822">
    <property type="entry name" value="PKS_KR"/>
    <property type="match status" value="1"/>
</dbReference>
<feature type="domain" description="Ketoreductase" evidence="4">
    <location>
        <begin position="8"/>
        <end position="198"/>
    </location>
</feature>
<dbReference type="InterPro" id="IPR036291">
    <property type="entry name" value="NAD(P)-bd_dom_sf"/>
</dbReference>
<evidence type="ECO:0000256" key="3">
    <source>
        <dbReference type="RuleBase" id="RU000363"/>
    </source>
</evidence>